<protein>
    <submittedName>
        <fullName evidence="1">Uncharacterized protein</fullName>
    </submittedName>
</protein>
<proteinExistence type="predicted"/>
<dbReference type="AlphaFoldDB" id="A0A0E3WT57"/>
<keyword evidence="2" id="KW-1185">Reference proteome</keyword>
<organism evidence="1 2">
    <name type="scientific">Methanosarcina horonobensis HB-1 = JCM 15518</name>
    <dbReference type="NCBI Taxonomy" id="1434110"/>
    <lineage>
        <taxon>Archaea</taxon>
        <taxon>Methanobacteriati</taxon>
        <taxon>Methanobacteriota</taxon>
        <taxon>Stenosarchaea group</taxon>
        <taxon>Methanomicrobia</taxon>
        <taxon>Methanosarcinales</taxon>
        <taxon>Methanosarcinaceae</taxon>
        <taxon>Methanosarcina</taxon>
    </lineage>
</organism>
<dbReference type="RefSeq" id="WP_048138712.1">
    <property type="nucleotide sequence ID" value="NZ_BBCW01000013.1"/>
</dbReference>
<dbReference type="HOGENOM" id="CLU_2230423_0_0_2"/>
<dbReference type="STRING" id="1434110.MSHOH_1477"/>
<dbReference type="EMBL" id="CP009516">
    <property type="protein sequence ID" value="AKB77960.1"/>
    <property type="molecule type" value="Genomic_DNA"/>
</dbReference>
<sequence>MSIELEKKSLNDTVGKPPKFKATFRGYYRGVQCVLSFEAETERDLSYIVPLIPGRNLELEIRDPQATLDAFSMGEELVEEISANTKRVQEEAKFRAERKKRAAEAQA</sequence>
<reference evidence="1 2" key="1">
    <citation type="submission" date="2014-07" db="EMBL/GenBank/DDBJ databases">
        <title>Methanogenic archaea and the global carbon cycle.</title>
        <authorList>
            <person name="Henriksen J.R."/>
            <person name="Luke J."/>
            <person name="Reinhart S."/>
            <person name="Benedict M.N."/>
            <person name="Youngblut N.D."/>
            <person name="Metcalf M.E."/>
            <person name="Whitaker R.J."/>
            <person name="Metcalf W.W."/>
        </authorList>
    </citation>
    <scope>NUCLEOTIDE SEQUENCE [LARGE SCALE GENOMIC DNA]</scope>
    <source>
        <strain evidence="1 2">HB-1</strain>
    </source>
</reference>
<dbReference type="Proteomes" id="UP000033101">
    <property type="component" value="Chromosome"/>
</dbReference>
<evidence type="ECO:0000313" key="2">
    <source>
        <dbReference type="Proteomes" id="UP000033101"/>
    </source>
</evidence>
<evidence type="ECO:0000313" key="1">
    <source>
        <dbReference type="EMBL" id="AKB77960.1"/>
    </source>
</evidence>
<dbReference type="GeneID" id="24830680"/>
<name>A0A0E3WT57_9EURY</name>
<gene>
    <name evidence="1" type="ORF">MSHOH_1477</name>
</gene>
<dbReference type="PATRIC" id="fig|1434110.4.peg.1841"/>
<dbReference type="KEGG" id="mhor:MSHOH_1477"/>
<accession>A0A0E3WT57</accession>